<dbReference type="Proteomes" id="UP000198804">
    <property type="component" value="Unassembled WGS sequence"/>
</dbReference>
<dbReference type="GO" id="GO:0006313">
    <property type="term" value="P:DNA transposition"/>
    <property type="evidence" value="ECO:0007669"/>
    <property type="project" value="InterPro"/>
</dbReference>
<dbReference type="GO" id="GO:0043565">
    <property type="term" value="F:sequence-specific DNA binding"/>
    <property type="evidence" value="ECO:0007669"/>
    <property type="project" value="InterPro"/>
</dbReference>
<name>A0A1I4IVH3_9HYPH</name>
<dbReference type="InterPro" id="IPR002514">
    <property type="entry name" value="Transposase_8"/>
</dbReference>
<proteinExistence type="predicted"/>
<protein>
    <submittedName>
        <fullName evidence="1">Transposase</fullName>
    </submittedName>
</protein>
<organism evidence="1 2">
    <name type="scientific">Methylorubrum salsuginis</name>
    <dbReference type="NCBI Taxonomy" id="414703"/>
    <lineage>
        <taxon>Bacteria</taxon>
        <taxon>Pseudomonadati</taxon>
        <taxon>Pseudomonadota</taxon>
        <taxon>Alphaproteobacteria</taxon>
        <taxon>Hyphomicrobiales</taxon>
        <taxon>Methylobacteriaceae</taxon>
        <taxon>Methylorubrum</taxon>
    </lineage>
</organism>
<dbReference type="NCBIfam" id="NF047595">
    <property type="entry name" value="IS66_ISRel24_TnpA"/>
    <property type="match status" value="1"/>
</dbReference>
<dbReference type="InterPro" id="IPR010921">
    <property type="entry name" value="Trp_repressor/repl_initiator"/>
</dbReference>
<sequence length="123" mass="12999">MTNPHIIVAGTRRSWSPEQKRAILAEADDPATTASAVARRHGLHSSLLFRWRRAVLAEQQARTPSAPPTFVPLALPPPAAATAERPAGSGVVEIELAGGHRLRAEAGADLALLQGVIAALLHR</sequence>
<dbReference type="Pfam" id="PF01527">
    <property type="entry name" value="HTH_Tnp_1"/>
    <property type="match status" value="1"/>
</dbReference>
<dbReference type="EMBL" id="FOSV01000018">
    <property type="protein sequence ID" value="SFL57851.1"/>
    <property type="molecule type" value="Genomic_DNA"/>
</dbReference>
<dbReference type="AlphaFoldDB" id="A0A1I4IVH3"/>
<reference evidence="2" key="1">
    <citation type="submission" date="2016-10" db="EMBL/GenBank/DDBJ databases">
        <authorList>
            <person name="Varghese N."/>
            <person name="Submissions S."/>
        </authorList>
    </citation>
    <scope>NUCLEOTIDE SEQUENCE [LARGE SCALE GENOMIC DNA]</scope>
    <source>
        <strain evidence="2">CGMCC 1.6474</strain>
    </source>
</reference>
<dbReference type="RefSeq" id="WP_091949890.1">
    <property type="nucleotide sequence ID" value="NZ_FOSV01000018.1"/>
</dbReference>
<dbReference type="PANTHER" id="PTHR37936">
    <property type="entry name" value="TRANSPOSASE INSC FOR INSERTION ELEMENT IS2A-RELATED"/>
    <property type="match status" value="1"/>
</dbReference>
<dbReference type="GO" id="GO:0004803">
    <property type="term" value="F:transposase activity"/>
    <property type="evidence" value="ECO:0007669"/>
    <property type="project" value="InterPro"/>
</dbReference>
<dbReference type="STRING" id="414703.SAMN04488125_11859"/>
<accession>A0A1I4IVH3</accession>
<dbReference type="PANTHER" id="PTHR37936:SF3">
    <property type="entry name" value="TRANSPOSASE INSC FOR INSERTION ELEMENT IS2A-RELATED"/>
    <property type="match status" value="1"/>
</dbReference>
<keyword evidence="2" id="KW-1185">Reference proteome</keyword>
<dbReference type="OrthoDB" id="7476756at2"/>
<evidence type="ECO:0000313" key="2">
    <source>
        <dbReference type="Proteomes" id="UP000198804"/>
    </source>
</evidence>
<evidence type="ECO:0000313" key="1">
    <source>
        <dbReference type="EMBL" id="SFL57851.1"/>
    </source>
</evidence>
<dbReference type="SUPFAM" id="SSF48295">
    <property type="entry name" value="TrpR-like"/>
    <property type="match status" value="1"/>
</dbReference>
<gene>
    <name evidence="1" type="ORF">SAMN04488125_11859</name>
</gene>